<dbReference type="AlphaFoldDB" id="A0A8H4RGK5"/>
<dbReference type="InterPro" id="IPR011009">
    <property type="entry name" value="Kinase-like_dom_sf"/>
</dbReference>
<dbReference type="OrthoDB" id="5327538at2759"/>
<keyword evidence="3" id="KW-1185">Reference proteome</keyword>
<dbReference type="Pfam" id="PF01636">
    <property type="entry name" value="APH"/>
    <property type="match status" value="1"/>
</dbReference>
<gene>
    <name evidence="2" type="ORF">G7Y89_g8453</name>
</gene>
<evidence type="ECO:0000313" key="3">
    <source>
        <dbReference type="Proteomes" id="UP000566819"/>
    </source>
</evidence>
<dbReference type="Proteomes" id="UP000566819">
    <property type="component" value="Unassembled WGS sequence"/>
</dbReference>
<dbReference type="SUPFAM" id="SSF56112">
    <property type="entry name" value="Protein kinase-like (PK-like)"/>
    <property type="match status" value="1"/>
</dbReference>
<dbReference type="PANTHER" id="PTHR21310:SF15">
    <property type="entry name" value="AMINOGLYCOSIDE PHOSPHOTRANSFERASE DOMAIN-CONTAINING PROTEIN"/>
    <property type="match status" value="1"/>
</dbReference>
<reference evidence="2 3" key="1">
    <citation type="submission" date="2020-03" db="EMBL/GenBank/DDBJ databases">
        <title>Draft Genome Sequence of Cudoniella acicularis.</title>
        <authorList>
            <person name="Buettner E."/>
            <person name="Kellner H."/>
        </authorList>
    </citation>
    <scope>NUCLEOTIDE SEQUENCE [LARGE SCALE GENOMIC DNA]</scope>
    <source>
        <strain evidence="2 3">DSM 108380</strain>
    </source>
</reference>
<accession>A0A8H4RGK5</accession>
<name>A0A8H4RGK5_9HELO</name>
<evidence type="ECO:0000313" key="2">
    <source>
        <dbReference type="EMBL" id="KAF4629690.1"/>
    </source>
</evidence>
<evidence type="ECO:0000259" key="1">
    <source>
        <dbReference type="Pfam" id="PF01636"/>
    </source>
</evidence>
<proteinExistence type="predicted"/>
<sequence>MPTDDGYLEANTTIPVPHIHAFGQGGDIDENNPTGHTFIIQDYIPGRTLDLSAFRKENPEQRKYFYAQLIDILAQLRQQEFDHAGSLMPDPDGGDAPVVGPLLSIQLNDLQLKKRDFSTKPAKFASAIDFAFHQYHLLDEKYRLPAHNMSKEVAQLEVFGLEDLKGRLFSYIDPLWNHGPFVLSHEDLRWPNFIVGEDLRIRGIIDWEWSGTVPRQFFLPPTWLAGYPPDWVSEVGYRVEYRVFFDVLKAATSEPCRQLAKEWGRTLPTRVDLPLAVTLRHHSCFVNMYYRGIFPRFHNSSRDDVVKQFFERDGEDGPFTLDIQRKLEHSERYTRYLREIGFTTPCQSSRLTIKSLRER</sequence>
<protein>
    <recommendedName>
        <fullName evidence="1">Aminoglycoside phosphotransferase domain-containing protein</fullName>
    </recommendedName>
</protein>
<dbReference type="PANTHER" id="PTHR21310">
    <property type="entry name" value="AMINOGLYCOSIDE PHOSPHOTRANSFERASE-RELATED-RELATED"/>
    <property type="match status" value="1"/>
</dbReference>
<organism evidence="2 3">
    <name type="scientific">Cudoniella acicularis</name>
    <dbReference type="NCBI Taxonomy" id="354080"/>
    <lineage>
        <taxon>Eukaryota</taxon>
        <taxon>Fungi</taxon>
        <taxon>Dikarya</taxon>
        <taxon>Ascomycota</taxon>
        <taxon>Pezizomycotina</taxon>
        <taxon>Leotiomycetes</taxon>
        <taxon>Helotiales</taxon>
        <taxon>Tricladiaceae</taxon>
        <taxon>Cudoniella</taxon>
    </lineage>
</organism>
<feature type="domain" description="Aminoglycoside phosphotransferase" evidence="1">
    <location>
        <begin position="13"/>
        <end position="211"/>
    </location>
</feature>
<dbReference type="Gene3D" id="3.90.1200.10">
    <property type="match status" value="1"/>
</dbReference>
<dbReference type="InterPro" id="IPR051678">
    <property type="entry name" value="AGP_Transferase"/>
</dbReference>
<dbReference type="InterPro" id="IPR002575">
    <property type="entry name" value="Aminoglycoside_PTrfase"/>
</dbReference>
<comment type="caution">
    <text evidence="2">The sequence shown here is derived from an EMBL/GenBank/DDBJ whole genome shotgun (WGS) entry which is preliminary data.</text>
</comment>
<dbReference type="EMBL" id="JAAMPI010000641">
    <property type="protein sequence ID" value="KAF4629690.1"/>
    <property type="molecule type" value="Genomic_DNA"/>
</dbReference>